<comment type="caution">
    <text evidence="2">The sequence shown here is derived from an EMBL/GenBank/DDBJ whole genome shotgun (WGS) entry which is preliminary data.</text>
</comment>
<gene>
    <name evidence="2" type="ORF">ACFPN1_16175</name>
</gene>
<dbReference type="EMBL" id="JBHSNM010000018">
    <property type="protein sequence ID" value="MFC5571593.1"/>
    <property type="molecule type" value="Genomic_DNA"/>
</dbReference>
<keyword evidence="1" id="KW-0732">Signal</keyword>
<proteinExistence type="predicted"/>
<protein>
    <recommendedName>
        <fullName evidence="4">Secreted protein</fullName>
    </recommendedName>
</protein>
<dbReference type="RefSeq" id="WP_386756251.1">
    <property type="nucleotide sequence ID" value="NZ_JBHSNM010000018.1"/>
</dbReference>
<evidence type="ECO:0000313" key="3">
    <source>
        <dbReference type="Proteomes" id="UP001596036"/>
    </source>
</evidence>
<feature type="chain" id="PRO_5046281231" description="Secreted protein" evidence="1">
    <location>
        <begin position="20"/>
        <end position="140"/>
    </location>
</feature>
<evidence type="ECO:0000256" key="1">
    <source>
        <dbReference type="SAM" id="SignalP"/>
    </source>
</evidence>
<accession>A0ABW0SR39</accession>
<keyword evidence="3" id="KW-1185">Reference proteome</keyword>
<evidence type="ECO:0000313" key="2">
    <source>
        <dbReference type="EMBL" id="MFC5571593.1"/>
    </source>
</evidence>
<name>A0ABW0SR39_9GAMM</name>
<dbReference type="Proteomes" id="UP001596036">
    <property type="component" value="Unassembled WGS sequence"/>
</dbReference>
<feature type="signal peptide" evidence="1">
    <location>
        <begin position="1"/>
        <end position="19"/>
    </location>
</feature>
<sequence>MNKLAIFFSAMLISSATLAAEPFSEISTDVVSLLKTTEHRYISTFDCTDDGCGYEHFLQEIDFSSEISCTKKITEIAANRSTAYPVWKDRPETLYLTVIDVSLGKSFTATIVTGKNCDYSFKIEPLTRESNEKARHPGEG</sequence>
<organism evidence="2 3">
    <name type="scientific">Lysobacter yangpyeongensis</name>
    <dbReference type="NCBI Taxonomy" id="346182"/>
    <lineage>
        <taxon>Bacteria</taxon>
        <taxon>Pseudomonadati</taxon>
        <taxon>Pseudomonadota</taxon>
        <taxon>Gammaproteobacteria</taxon>
        <taxon>Lysobacterales</taxon>
        <taxon>Lysobacteraceae</taxon>
        <taxon>Lysobacter</taxon>
    </lineage>
</organism>
<reference evidence="3" key="1">
    <citation type="journal article" date="2019" name="Int. J. Syst. Evol. Microbiol.">
        <title>The Global Catalogue of Microorganisms (GCM) 10K type strain sequencing project: providing services to taxonomists for standard genome sequencing and annotation.</title>
        <authorList>
            <consortium name="The Broad Institute Genomics Platform"/>
            <consortium name="The Broad Institute Genome Sequencing Center for Infectious Disease"/>
            <person name="Wu L."/>
            <person name="Ma J."/>
        </authorList>
    </citation>
    <scope>NUCLEOTIDE SEQUENCE [LARGE SCALE GENOMIC DNA]</scope>
    <source>
        <strain evidence="3">KACC 11407</strain>
    </source>
</reference>
<evidence type="ECO:0008006" key="4">
    <source>
        <dbReference type="Google" id="ProtNLM"/>
    </source>
</evidence>